<sequence>MLSGCFGRVQPVYNAEANPIPVKLQETSVENIGNIIQTSAINRGWTVSDVSPGKMKATLHSRTHVAVIEITYSKTDYSINYVSSVDLLYDGANIHRNYNKWIRTLQNDINKNLNVAALKV</sequence>
<accession>A0A845MGG3</accession>
<dbReference type="Proteomes" id="UP000445696">
    <property type="component" value="Unassembled WGS sequence"/>
</dbReference>
<evidence type="ECO:0008006" key="3">
    <source>
        <dbReference type="Google" id="ProtNLM"/>
    </source>
</evidence>
<evidence type="ECO:0000313" key="2">
    <source>
        <dbReference type="Proteomes" id="UP000445696"/>
    </source>
</evidence>
<gene>
    <name evidence="1" type="ORF">GQF03_11250</name>
</gene>
<keyword evidence="2" id="KW-1185">Reference proteome</keyword>
<dbReference type="OrthoDB" id="9815328at2"/>
<evidence type="ECO:0000313" key="1">
    <source>
        <dbReference type="EMBL" id="MZR22909.1"/>
    </source>
</evidence>
<dbReference type="EMBL" id="WTVA01000004">
    <property type="protein sequence ID" value="MZR22909.1"/>
    <property type="molecule type" value="Genomic_DNA"/>
</dbReference>
<organism evidence="1 2">
    <name type="scientific">Sneathiella chungangensis</name>
    <dbReference type="NCBI Taxonomy" id="1418234"/>
    <lineage>
        <taxon>Bacteria</taxon>
        <taxon>Pseudomonadati</taxon>
        <taxon>Pseudomonadota</taxon>
        <taxon>Alphaproteobacteria</taxon>
        <taxon>Sneathiellales</taxon>
        <taxon>Sneathiellaceae</taxon>
        <taxon>Sneathiella</taxon>
    </lineage>
</organism>
<dbReference type="AlphaFoldDB" id="A0A845MGG3"/>
<comment type="caution">
    <text evidence="1">The sequence shown here is derived from an EMBL/GenBank/DDBJ whole genome shotgun (WGS) entry which is preliminary data.</text>
</comment>
<reference evidence="1 2" key="1">
    <citation type="journal article" date="2014" name="Int. J. Syst. Evol. Microbiol.">
        <title>Sneathiella chungangensis sp. nov., isolated from a marine sand, and emended description of the genus Sneathiella.</title>
        <authorList>
            <person name="Siamphan C."/>
            <person name="Kim H."/>
            <person name="Lee J.S."/>
            <person name="Kim W."/>
        </authorList>
    </citation>
    <scope>NUCLEOTIDE SEQUENCE [LARGE SCALE GENOMIC DNA]</scope>
    <source>
        <strain evidence="1 2">KCTC 32476</strain>
    </source>
</reference>
<name>A0A845MGG3_9PROT</name>
<protein>
    <recommendedName>
        <fullName evidence="3">Lipoprotein</fullName>
    </recommendedName>
</protein>
<proteinExistence type="predicted"/>